<evidence type="ECO:0000256" key="2">
    <source>
        <dbReference type="ARBA" id="ARBA00022737"/>
    </source>
</evidence>
<sequence>MSTIFSKTIFNELRREGTLCDAVIRVEDVGFRVHRIVLCNSSTFFRELFCNLSGPSEHQVFSFSQVSPITMSLILDFIYTGSMVVTEENVLELLAGAESFSVGGVMKACCLFLEQRLNTKNCVHIWMVAEFHTCPKLRQKAYLFVLHHFKEVAGFSVKFLQLSVQQLADLIEQDELNVKQESIVFEAVQRWINYAPQERQGHMAALLSKVRLLSMSSSYLVETVINNNLVRKCVSCMTLVIDAMKTLREAHLQRPLTRARLPSAVLMTIGGSEKECLTDRMDFYDVRADCWLPMNSREKTFRVLHGCVFLNGSIYCIGGTDLSNILSSVRKFDLVSHTWQELVPIHKPRKCVCAVALNGCIYAIGGTDGREQKLAERFQPENNRWELIAPMLDFRSDACAATLHGKIYICGGLDNEEPLSSAECYNPKTNEWTMIASMDCGCASARAVVYRDKIYLAGGHINGASLCRVIAYDPLSNQWSTMTPMIYARRHFGMAVLEEQLYVAGGYNNESDLCKVERFDEDSSRWSAVRDMEAPLYGFSFCVVERHFYNASNLPKLTTGFPICP</sequence>
<protein>
    <submittedName>
        <fullName evidence="5">Kelch-like protein 10</fullName>
    </submittedName>
</protein>
<dbReference type="PANTHER" id="PTHR45632">
    <property type="entry name" value="LD33804P"/>
    <property type="match status" value="1"/>
</dbReference>
<dbReference type="InterPro" id="IPR000210">
    <property type="entry name" value="BTB/POZ_dom"/>
</dbReference>
<dbReference type="GeneID" id="117542354"/>
<dbReference type="Gene3D" id="1.25.40.420">
    <property type="match status" value="1"/>
</dbReference>
<dbReference type="InParanoid" id="A0A6P8TNV6"/>
<dbReference type="Pfam" id="PF00651">
    <property type="entry name" value="BTB"/>
    <property type="match status" value="1"/>
</dbReference>
<dbReference type="SUPFAM" id="SSF54695">
    <property type="entry name" value="POZ domain"/>
    <property type="match status" value="1"/>
</dbReference>
<dbReference type="OrthoDB" id="191037at2759"/>
<dbReference type="Gene3D" id="3.30.710.10">
    <property type="entry name" value="Potassium Channel Kv1.1, Chain A"/>
    <property type="match status" value="1"/>
</dbReference>
<reference evidence="5" key="1">
    <citation type="submission" date="2025-08" db="UniProtKB">
        <authorList>
            <consortium name="RefSeq"/>
        </authorList>
    </citation>
    <scope>IDENTIFICATION</scope>
</reference>
<dbReference type="KEGG" id="gacu:117542354"/>
<proteinExistence type="predicted"/>
<name>A0A6P8TNV6_GYMAC</name>
<dbReference type="InterPro" id="IPR017096">
    <property type="entry name" value="BTB-kelch_protein"/>
</dbReference>
<dbReference type="Proteomes" id="UP000515161">
    <property type="component" value="Unplaced"/>
</dbReference>
<keyword evidence="2" id="KW-0677">Repeat</keyword>
<dbReference type="Pfam" id="PF07707">
    <property type="entry name" value="BACK"/>
    <property type="match status" value="1"/>
</dbReference>
<feature type="domain" description="BTB" evidence="3">
    <location>
        <begin position="20"/>
        <end position="87"/>
    </location>
</feature>
<evidence type="ECO:0000259" key="3">
    <source>
        <dbReference type="PROSITE" id="PS50097"/>
    </source>
</evidence>
<keyword evidence="4" id="KW-1185">Reference proteome</keyword>
<dbReference type="InterPro" id="IPR006652">
    <property type="entry name" value="Kelch_1"/>
</dbReference>
<dbReference type="SMART" id="SM00875">
    <property type="entry name" value="BACK"/>
    <property type="match status" value="1"/>
</dbReference>
<dbReference type="InterPro" id="IPR011333">
    <property type="entry name" value="SKP1/BTB/POZ_sf"/>
</dbReference>
<dbReference type="FunFam" id="1.25.40.420:FF:000001">
    <property type="entry name" value="Kelch-like family member 12"/>
    <property type="match status" value="1"/>
</dbReference>
<accession>A0A6P8TNV6</accession>
<dbReference type="RefSeq" id="XP_034065864.1">
    <property type="nucleotide sequence ID" value="XM_034209973.1"/>
</dbReference>
<keyword evidence="1" id="KW-0880">Kelch repeat</keyword>
<dbReference type="PANTHER" id="PTHR45632:SF3">
    <property type="entry name" value="KELCH-LIKE PROTEIN 32"/>
    <property type="match status" value="1"/>
</dbReference>
<dbReference type="AlphaFoldDB" id="A0A6P8TNV6"/>
<organism evidence="4 5">
    <name type="scientific">Gymnodraco acuticeps</name>
    <name type="common">Antarctic dragonfish</name>
    <dbReference type="NCBI Taxonomy" id="8218"/>
    <lineage>
        <taxon>Eukaryota</taxon>
        <taxon>Metazoa</taxon>
        <taxon>Chordata</taxon>
        <taxon>Craniata</taxon>
        <taxon>Vertebrata</taxon>
        <taxon>Euteleostomi</taxon>
        <taxon>Actinopterygii</taxon>
        <taxon>Neopterygii</taxon>
        <taxon>Teleostei</taxon>
        <taxon>Neoteleostei</taxon>
        <taxon>Acanthomorphata</taxon>
        <taxon>Eupercaria</taxon>
        <taxon>Perciformes</taxon>
        <taxon>Notothenioidei</taxon>
        <taxon>Bathydraconidae</taxon>
        <taxon>Gymnodraco</taxon>
    </lineage>
</organism>
<dbReference type="InterPro" id="IPR015915">
    <property type="entry name" value="Kelch-typ_b-propeller"/>
</dbReference>
<dbReference type="SMART" id="SM00612">
    <property type="entry name" value="Kelch"/>
    <property type="match status" value="6"/>
</dbReference>
<evidence type="ECO:0000256" key="1">
    <source>
        <dbReference type="ARBA" id="ARBA00022441"/>
    </source>
</evidence>
<dbReference type="InterPro" id="IPR011705">
    <property type="entry name" value="BACK"/>
</dbReference>
<dbReference type="PROSITE" id="PS50097">
    <property type="entry name" value="BTB"/>
    <property type="match status" value="1"/>
</dbReference>
<dbReference type="PIRSF" id="PIRSF037037">
    <property type="entry name" value="Kelch-like_protein_gigaxonin"/>
    <property type="match status" value="1"/>
</dbReference>
<dbReference type="Gene3D" id="2.120.10.80">
    <property type="entry name" value="Kelch-type beta propeller"/>
    <property type="match status" value="1"/>
</dbReference>
<dbReference type="SMART" id="SM00225">
    <property type="entry name" value="BTB"/>
    <property type="match status" value="1"/>
</dbReference>
<dbReference type="Pfam" id="PF01344">
    <property type="entry name" value="Kelch_1"/>
    <property type="match status" value="1"/>
</dbReference>
<dbReference type="SUPFAM" id="SSF117281">
    <property type="entry name" value="Kelch motif"/>
    <property type="match status" value="2"/>
</dbReference>
<evidence type="ECO:0000313" key="4">
    <source>
        <dbReference type="Proteomes" id="UP000515161"/>
    </source>
</evidence>
<evidence type="ECO:0000313" key="5">
    <source>
        <dbReference type="RefSeq" id="XP_034065864.1"/>
    </source>
</evidence>
<gene>
    <name evidence="5" type="primary">LOC117542354</name>
</gene>
<dbReference type="Pfam" id="PF24681">
    <property type="entry name" value="Kelch_KLHDC2_KLHL20_DRC7"/>
    <property type="match status" value="1"/>
</dbReference>